<evidence type="ECO:0000313" key="3">
    <source>
        <dbReference type="EMBL" id="MEL0658066.1"/>
    </source>
</evidence>
<evidence type="ECO:0000256" key="2">
    <source>
        <dbReference type="SAM" id="Phobius"/>
    </source>
</evidence>
<dbReference type="Proteomes" id="UP001366060">
    <property type="component" value="Unassembled WGS sequence"/>
</dbReference>
<evidence type="ECO:0000256" key="1">
    <source>
        <dbReference type="SAM" id="Coils"/>
    </source>
</evidence>
<reference evidence="3 4" key="1">
    <citation type="submission" date="2024-02" db="EMBL/GenBank/DDBJ databases">
        <title>Bacteria isolated from the canopy kelp, Nereocystis luetkeana.</title>
        <authorList>
            <person name="Pfister C.A."/>
            <person name="Younker I.T."/>
            <person name="Light S.H."/>
        </authorList>
    </citation>
    <scope>NUCLEOTIDE SEQUENCE [LARGE SCALE GENOMIC DNA]</scope>
    <source>
        <strain evidence="3 4">TI.2.07</strain>
    </source>
</reference>
<keyword evidence="2" id="KW-0472">Membrane</keyword>
<dbReference type="EMBL" id="JBAKBA010000004">
    <property type="protein sequence ID" value="MEL0658066.1"/>
    <property type="molecule type" value="Genomic_DNA"/>
</dbReference>
<gene>
    <name evidence="3" type="ORF">V6255_02840</name>
</gene>
<sequence length="182" mass="20592">MNIDDFINIITSTYTSLGGAAVVLVALSAWLGKVWAARILQKEISKHSENIAKLQVELDSLKQKDITRHNDKLATYRTAINLICELLSEFESVALEKKSSISSEVEENFSINRNIIYGNISLVSSQNVMNKYNDIIDYFIPIMYEGKPLLWEDMRGKVDILLNEMRTDLGITDGTVIYQGVR</sequence>
<accession>A0ABU9H870</accession>
<proteinExistence type="predicted"/>
<keyword evidence="4" id="KW-1185">Reference proteome</keyword>
<comment type="caution">
    <text evidence="3">The sequence shown here is derived from an EMBL/GenBank/DDBJ whole genome shotgun (WGS) entry which is preliminary data.</text>
</comment>
<organism evidence="3 4">
    <name type="scientific">Psychromonas arctica</name>
    <dbReference type="NCBI Taxonomy" id="168275"/>
    <lineage>
        <taxon>Bacteria</taxon>
        <taxon>Pseudomonadati</taxon>
        <taxon>Pseudomonadota</taxon>
        <taxon>Gammaproteobacteria</taxon>
        <taxon>Alteromonadales</taxon>
        <taxon>Psychromonadaceae</taxon>
        <taxon>Psychromonas</taxon>
    </lineage>
</organism>
<keyword evidence="2" id="KW-0812">Transmembrane</keyword>
<evidence type="ECO:0000313" key="4">
    <source>
        <dbReference type="Proteomes" id="UP001366060"/>
    </source>
</evidence>
<name>A0ABU9H870_9GAMM</name>
<keyword evidence="1" id="KW-0175">Coiled coil</keyword>
<feature type="coiled-coil region" evidence="1">
    <location>
        <begin position="37"/>
        <end position="64"/>
    </location>
</feature>
<protein>
    <submittedName>
        <fullName evidence="3">Uncharacterized protein</fullName>
    </submittedName>
</protein>
<dbReference type="RefSeq" id="WP_341626785.1">
    <property type="nucleotide sequence ID" value="NZ_JBAKBA010000004.1"/>
</dbReference>
<feature type="transmembrane region" description="Helical" evidence="2">
    <location>
        <begin position="6"/>
        <end position="32"/>
    </location>
</feature>
<keyword evidence="2" id="KW-1133">Transmembrane helix</keyword>